<proteinExistence type="inferred from homology"/>
<comment type="similarity">
    <text evidence="1">Belongs to the glycosyltransferase 25 family.</text>
</comment>
<evidence type="ECO:0000256" key="4">
    <source>
        <dbReference type="ARBA" id="ARBA00023180"/>
    </source>
</evidence>
<dbReference type="InterPro" id="IPR002654">
    <property type="entry name" value="Glyco_trans_25"/>
</dbReference>
<evidence type="ECO:0000256" key="1">
    <source>
        <dbReference type="ARBA" id="ARBA00006721"/>
    </source>
</evidence>
<evidence type="ECO:0000256" key="2">
    <source>
        <dbReference type="ARBA" id="ARBA00022729"/>
    </source>
</evidence>
<keyword evidence="2" id="KW-0732">Signal</keyword>
<dbReference type="Pfam" id="PF13704">
    <property type="entry name" value="Glyco_tranf_2_4"/>
    <property type="match status" value="1"/>
</dbReference>
<sequence length="594" mass="68625">SRSLPASLTLSTLSLSLRTPGPGLGPGLGPGSRPKVMIAIVARNAAHSLPHYLGCIERLEYPKERIAIWAATDHNVDNTTAMLREWLKRAQSVYHYVEWRPMEEPKSYTDEWGPKHWPPSRFNHVMKLRQAALKAARERWADYILFVDSDNLLTNPRVLNLLMAENLTLAAPMLESRSLYSNFWCGITPQGYYKRTPDYQPIREWKRLGCYAVPMVHSTFLMDLRRESSRDLSFYPPHPDYSWAFDDIMVFAFSARQAGVPMYVCNREHYGLLPVPLKAQQSVEEERESFIHTITEALSEFTHTHVNTLYSCCLYYPSRFDHSGLFLLLLRRLDRRTRMLKTMSSLGIHTTLMDAVDGKALNTSQLQALGIEMLPGYKDPYSGRVLTRGEIGCFLSHHSVWKQVLERGLQRVLLLEDDVRFEPRFKRRLQAIIDDIDKTQLDWDLIYVGRKRMQVQQPEQSVDGVNNLVKADYSYWTLGYALSQQGARKLLAADPFTRMLPVDEFLPVMFDKHPNTQFMSHFEPRDLKAFSVEPLLIYPTHYTGEPGYISDTETSTIWDDEAVRPLRKALFIPHVPPLAMWRHLQPVNIFFSNT</sequence>
<gene>
    <name evidence="6" type="primary">colgalt2</name>
</gene>
<dbReference type="FunFam" id="3.90.550.10:FF:000048">
    <property type="entry name" value="Glycosyltransferase 25 family member 1"/>
    <property type="match status" value="1"/>
</dbReference>
<feature type="domain" description="Glycosyl transferase family 25" evidence="5">
    <location>
        <begin position="331"/>
        <end position="505"/>
    </location>
</feature>
<keyword evidence="4" id="KW-0325">Glycoprotein</keyword>
<dbReference type="Gene3D" id="3.90.550.10">
    <property type="entry name" value="Spore Coat Polysaccharide Biosynthesis Protein SpsA, Chain A"/>
    <property type="match status" value="1"/>
</dbReference>
<reference evidence="6" key="1">
    <citation type="submission" date="2025-08" db="UniProtKB">
        <authorList>
            <consortium name="Ensembl"/>
        </authorList>
    </citation>
    <scope>IDENTIFICATION</scope>
</reference>
<dbReference type="SUPFAM" id="SSF53448">
    <property type="entry name" value="Nucleotide-diphospho-sugar transferases"/>
    <property type="match status" value="1"/>
</dbReference>
<evidence type="ECO:0000313" key="6">
    <source>
        <dbReference type="Ensembl" id="ENSCLMP00005034410.1"/>
    </source>
</evidence>
<dbReference type="CDD" id="cd06532">
    <property type="entry name" value="Glyco_transf_25"/>
    <property type="match status" value="1"/>
</dbReference>
<dbReference type="AlphaFoldDB" id="A0A8C2ZZN6"/>
<protein>
    <submittedName>
        <fullName evidence="6">Collagen beta(1-O)galactosyltransferase 2b</fullName>
    </submittedName>
</protein>
<dbReference type="CDD" id="cd00761">
    <property type="entry name" value="Glyco_tranf_GTA_type"/>
    <property type="match status" value="1"/>
</dbReference>
<dbReference type="Pfam" id="PF01755">
    <property type="entry name" value="Glyco_transf_25"/>
    <property type="match status" value="1"/>
</dbReference>
<evidence type="ECO:0000259" key="5">
    <source>
        <dbReference type="Pfam" id="PF01755"/>
    </source>
</evidence>
<dbReference type="InterPro" id="IPR029044">
    <property type="entry name" value="Nucleotide-diphossugar_trans"/>
</dbReference>
<organism evidence="6 7">
    <name type="scientific">Cyclopterus lumpus</name>
    <name type="common">Lumpsucker</name>
    <dbReference type="NCBI Taxonomy" id="8103"/>
    <lineage>
        <taxon>Eukaryota</taxon>
        <taxon>Metazoa</taxon>
        <taxon>Chordata</taxon>
        <taxon>Craniata</taxon>
        <taxon>Vertebrata</taxon>
        <taxon>Euteleostomi</taxon>
        <taxon>Actinopterygii</taxon>
        <taxon>Neopterygii</taxon>
        <taxon>Teleostei</taxon>
        <taxon>Neoteleostei</taxon>
        <taxon>Acanthomorphata</taxon>
        <taxon>Eupercaria</taxon>
        <taxon>Perciformes</taxon>
        <taxon>Cottioidei</taxon>
        <taxon>Cottales</taxon>
        <taxon>Cyclopteridae</taxon>
        <taxon>Cyclopterus</taxon>
    </lineage>
</organism>
<dbReference type="GO" id="GO:0050211">
    <property type="term" value="F:procollagen galactosyltransferase activity"/>
    <property type="evidence" value="ECO:0007669"/>
    <property type="project" value="TreeGrafter"/>
</dbReference>
<reference evidence="6" key="2">
    <citation type="submission" date="2025-09" db="UniProtKB">
        <authorList>
            <consortium name="Ensembl"/>
        </authorList>
    </citation>
    <scope>IDENTIFICATION</scope>
</reference>
<name>A0A8C2ZZN6_CYCLU</name>
<dbReference type="GeneTree" id="ENSGT01030000234558"/>
<accession>A0A8C2ZZN6</accession>
<keyword evidence="3" id="KW-0256">Endoplasmic reticulum</keyword>
<evidence type="ECO:0000313" key="7">
    <source>
        <dbReference type="Proteomes" id="UP000694565"/>
    </source>
</evidence>
<keyword evidence="7" id="KW-1185">Reference proteome</keyword>
<dbReference type="InterPro" id="IPR050757">
    <property type="entry name" value="Collagen_mod_GT25"/>
</dbReference>
<dbReference type="PANTHER" id="PTHR10730">
    <property type="entry name" value="PROCOLLAGEN-LYSINE,2-OXOGLUTARATE 5-DIOXYGENASE/GLYCOSYLTRANSFERASE 25 FAMILY MEMBER"/>
    <property type="match status" value="1"/>
</dbReference>
<dbReference type="Proteomes" id="UP000694565">
    <property type="component" value="Unplaced"/>
</dbReference>
<dbReference type="PANTHER" id="PTHR10730:SF8">
    <property type="entry name" value="PROCOLLAGEN GALACTOSYLTRANSFERASE 2"/>
    <property type="match status" value="1"/>
</dbReference>
<evidence type="ECO:0000256" key="3">
    <source>
        <dbReference type="ARBA" id="ARBA00022824"/>
    </source>
</evidence>
<dbReference type="Ensembl" id="ENSCLMT00005035823.1">
    <property type="protein sequence ID" value="ENSCLMP00005034410.1"/>
    <property type="gene ID" value="ENSCLMG00005015917.1"/>
</dbReference>